<dbReference type="Proteomes" id="UP000198727">
    <property type="component" value="Unassembled WGS sequence"/>
</dbReference>
<dbReference type="EMBL" id="FOWW01000004">
    <property type="protein sequence ID" value="SFQ08547.1"/>
    <property type="molecule type" value="Genomic_DNA"/>
</dbReference>
<evidence type="ECO:0000259" key="1">
    <source>
        <dbReference type="Pfam" id="PF20434"/>
    </source>
</evidence>
<dbReference type="STRING" id="587909.SAMN05421810_104435"/>
<accession>A0A1I5VMN7</accession>
<dbReference type="SUPFAM" id="SSF53474">
    <property type="entry name" value="alpha/beta-Hydrolases"/>
    <property type="match status" value="1"/>
</dbReference>
<keyword evidence="3" id="KW-1185">Reference proteome</keyword>
<dbReference type="Gene3D" id="3.40.50.1820">
    <property type="entry name" value="alpha/beta hydrolase"/>
    <property type="match status" value="1"/>
</dbReference>
<sequence length="166" mass="18214">MQACVPHYGVYDFAGTSGAPASARRLRALLARYVVGRDPVEFLDDYVAASPLDRITDQAPPFFVLHGDRDTMVPVAEAREFIRRLRAISPHPVAYAELAGAQHAFDLLPSIRGTHVVRAVARFLDWAHQHHKALTTTATLDTARSTLRTASSTSLAGQAEQPLRDE</sequence>
<protein>
    <submittedName>
        <fullName evidence="2">Prolyl oligopeptidase family protein</fullName>
    </submittedName>
</protein>
<evidence type="ECO:0000313" key="3">
    <source>
        <dbReference type="Proteomes" id="UP000198727"/>
    </source>
</evidence>
<dbReference type="InterPro" id="IPR029058">
    <property type="entry name" value="AB_hydrolase_fold"/>
</dbReference>
<organism evidence="2 3">
    <name type="scientific">Amycolatopsis arida</name>
    <dbReference type="NCBI Taxonomy" id="587909"/>
    <lineage>
        <taxon>Bacteria</taxon>
        <taxon>Bacillati</taxon>
        <taxon>Actinomycetota</taxon>
        <taxon>Actinomycetes</taxon>
        <taxon>Pseudonocardiales</taxon>
        <taxon>Pseudonocardiaceae</taxon>
        <taxon>Amycolatopsis</taxon>
    </lineage>
</organism>
<reference evidence="3" key="1">
    <citation type="submission" date="2016-10" db="EMBL/GenBank/DDBJ databases">
        <authorList>
            <person name="Varghese N."/>
            <person name="Submissions S."/>
        </authorList>
    </citation>
    <scope>NUCLEOTIDE SEQUENCE [LARGE SCALE GENOMIC DNA]</scope>
    <source>
        <strain evidence="3">CGMCC 4.5579</strain>
    </source>
</reference>
<dbReference type="AlphaFoldDB" id="A0A1I5VMN7"/>
<dbReference type="InterPro" id="IPR049492">
    <property type="entry name" value="BD-FAE-like_dom"/>
</dbReference>
<feature type="domain" description="BD-FAE-like" evidence="1">
    <location>
        <begin position="2"/>
        <end position="84"/>
    </location>
</feature>
<name>A0A1I5VMN7_9PSEU</name>
<evidence type="ECO:0000313" key="2">
    <source>
        <dbReference type="EMBL" id="SFQ08547.1"/>
    </source>
</evidence>
<proteinExistence type="predicted"/>
<dbReference type="Pfam" id="PF20434">
    <property type="entry name" value="BD-FAE"/>
    <property type="match status" value="1"/>
</dbReference>
<gene>
    <name evidence="2" type="ORF">SAMN05421810_104435</name>
</gene>